<evidence type="ECO:0000313" key="2">
    <source>
        <dbReference type="EMBL" id="WKN38424.1"/>
    </source>
</evidence>
<keyword evidence="1" id="KW-0472">Membrane</keyword>
<feature type="transmembrane region" description="Helical" evidence="1">
    <location>
        <begin position="182"/>
        <end position="205"/>
    </location>
</feature>
<feature type="transmembrane region" description="Helical" evidence="1">
    <location>
        <begin position="211"/>
        <end position="230"/>
    </location>
</feature>
<reference evidence="2" key="1">
    <citation type="journal article" date="2023" name="Comput. Struct. Biotechnol. J.">
        <title>Discovery of a novel marine Bacteroidetes with a rich repertoire of carbohydrate-active enzymes.</title>
        <authorList>
            <person name="Chen B."/>
            <person name="Liu G."/>
            <person name="Chen Q."/>
            <person name="Wang H."/>
            <person name="Liu L."/>
            <person name="Tang K."/>
        </authorList>
    </citation>
    <scope>NUCLEOTIDE SEQUENCE</scope>
    <source>
        <strain evidence="2">TK19036</strain>
    </source>
</reference>
<gene>
    <name evidence="2" type="ORF">K4G66_06880</name>
</gene>
<accession>A0AA49JH48</accession>
<organism evidence="2">
    <name type="scientific">Roseihalotalea indica</name>
    <dbReference type="NCBI Taxonomy" id="2867963"/>
    <lineage>
        <taxon>Bacteria</taxon>
        <taxon>Pseudomonadati</taxon>
        <taxon>Bacteroidota</taxon>
        <taxon>Cytophagia</taxon>
        <taxon>Cytophagales</taxon>
        <taxon>Catalimonadaceae</taxon>
        <taxon>Roseihalotalea</taxon>
    </lineage>
</organism>
<evidence type="ECO:0000256" key="1">
    <source>
        <dbReference type="SAM" id="Phobius"/>
    </source>
</evidence>
<protein>
    <submittedName>
        <fullName evidence="2">Uncharacterized protein</fullName>
    </submittedName>
</protein>
<keyword evidence="1" id="KW-0812">Transmembrane</keyword>
<dbReference type="EMBL" id="CP120682">
    <property type="protein sequence ID" value="WKN38424.1"/>
    <property type="molecule type" value="Genomic_DNA"/>
</dbReference>
<name>A0AA49JH48_9BACT</name>
<dbReference type="AlphaFoldDB" id="A0AA49JH48"/>
<proteinExistence type="predicted"/>
<sequence>MNLHDALIKEDQKRQRVVNDPAREAQVLLKEQGLKEENAIKQLGLHESLYHIHDPKQGWMRYLQLNKQFKGEVYHVDDIRKVCVNYRMRMLPSRLYRGPIDPEFGTKLNRFQQEQELTKEDLEYDFYIVAPSETFDLEKRQRPIIDPLLLYKIDHDHYKLVHQWGADLHPLRYIQSWRHRNLVNMTVYWTAMTFLITMVLFGFLAESMANAFTIASVFTFLVGWGFYSTLRDNFEEQKHRFSCHNWNQWWTF</sequence>
<keyword evidence="1" id="KW-1133">Transmembrane helix</keyword>
<reference evidence="2" key="2">
    <citation type="journal article" date="2024" name="Antonie Van Leeuwenhoek">
        <title>Roseihalotalea indica gen. nov., sp. nov., a halophilic Bacteroidetes from mesopelagic Southwest Indian Ocean with higher carbohydrate metabolic potential.</title>
        <authorList>
            <person name="Chen B."/>
            <person name="Zhang M."/>
            <person name="Lin D."/>
            <person name="Ye J."/>
            <person name="Tang K."/>
        </authorList>
    </citation>
    <scope>NUCLEOTIDE SEQUENCE</scope>
    <source>
        <strain evidence="2">TK19036</strain>
    </source>
</reference>